<gene>
    <name evidence="10" type="ORF">F503_06159</name>
</gene>
<dbReference type="InterPro" id="IPR048362">
    <property type="entry name" value="PARG_helical"/>
</dbReference>
<reference evidence="10 11" key="1">
    <citation type="journal article" date="2013" name="BMC Genomics">
        <title>The genome and transcriptome of the pine saprophyte Ophiostoma piceae, and a comparison with the bark beetle-associated pine pathogen Grosmannia clavigera.</title>
        <authorList>
            <person name="Haridas S."/>
            <person name="Wang Y."/>
            <person name="Lim L."/>
            <person name="Massoumi Alamouti S."/>
            <person name="Jackman S."/>
            <person name="Docking R."/>
            <person name="Robertson G."/>
            <person name="Birol I."/>
            <person name="Bohlmann J."/>
            <person name="Breuil C."/>
        </authorList>
    </citation>
    <scope>NUCLEOTIDE SEQUENCE [LARGE SCALE GENOMIC DNA]</scope>
    <source>
        <strain evidence="10 11">UAMH 11346</strain>
    </source>
</reference>
<evidence type="ECO:0000256" key="1">
    <source>
        <dbReference type="ARBA" id="ARBA00004141"/>
    </source>
</evidence>
<dbReference type="Pfam" id="PF20811">
    <property type="entry name" value="PARG_cat_N"/>
    <property type="match status" value="1"/>
</dbReference>
<proteinExistence type="predicted"/>
<dbReference type="OrthoDB" id="3900342at2759"/>
<keyword evidence="11" id="KW-1185">Reference proteome</keyword>
<dbReference type="STRING" id="1262450.S3CNL9"/>
<evidence type="ECO:0000256" key="2">
    <source>
        <dbReference type="ARBA" id="ARBA00022448"/>
    </source>
</evidence>
<dbReference type="GO" id="GO:0015171">
    <property type="term" value="F:amino acid transmembrane transporter activity"/>
    <property type="evidence" value="ECO:0007669"/>
    <property type="project" value="TreeGrafter"/>
</dbReference>
<evidence type="ECO:0000259" key="7">
    <source>
        <dbReference type="Pfam" id="PF00324"/>
    </source>
</evidence>
<comment type="subcellular location">
    <subcellularLocation>
        <location evidence="1">Membrane</location>
        <topology evidence="1">Multi-pass membrane protein</topology>
    </subcellularLocation>
</comment>
<dbReference type="Gene3D" id="1.20.1740.10">
    <property type="entry name" value="Amino acid/polyamine transporter I"/>
    <property type="match status" value="1"/>
</dbReference>
<evidence type="ECO:0000313" key="11">
    <source>
        <dbReference type="Proteomes" id="UP000016923"/>
    </source>
</evidence>
<protein>
    <submittedName>
        <fullName evidence="10">Proline permease</fullName>
    </submittedName>
</protein>
<feature type="domain" description="Amino acid permease/ SLC12A" evidence="7">
    <location>
        <begin position="39"/>
        <end position="502"/>
    </location>
</feature>
<dbReference type="eggNOG" id="KOG1286">
    <property type="taxonomic scope" value="Eukaryota"/>
</dbReference>
<dbReference type="eggNOG" id="KOG2064">
    <property type="taxonomic scope" value="Eukaryota"/>
</dbReference>
<dbReference type="GO" id="GO:0006282">
    <property type="term" value="P:regulation of DNA repair"/>
    <property type="evidence" value="ECO:0007669"/>
    <property type="project" value="InterPro"/>
</dbReference>
<sequence>MAAAVDSKSHEGSEKVGLDVGTGITEGYGETQRGLKPRHVQLMAIGGSIGVGVWVGIGSVLMRAGPLSLILGYLFWGLVFIWPLYLSVAEMIAYLPIRGTLFELASRYVDPALGFAMGWTYFFAGLMLLCTEYSAVATLMQYWLPDVNAAAWVAMAMVICILLNVVAVRWYGESEFYMASTKIFLLIFLVMITLVTMCGGNPQRDAYGFRNWNSADVMIEYVDDGNTGRFLGFWSVCLYAAFTIAGPDLIVIAAGEIANPRHTIPRVAKLIFYRIIAFYVLGVLCVGIICSATDRNLRDAIDGDGVGAAASPWVIGIHNLGIKGLPDFINALILLSAWSCGNAFLYASSRTLYGLARDHQAPKFLLYCTKSGVPIYSVATVSLLACITFLCASNKASDVFYWFVDLTTTALIMTYVMMLIVYFGWYRACKAQGLDRNTLPYKTPFAPYTPALALTLGVLALIFVGFDVFKPFSVRGFITSYFAIAFAAFTFILWKVLKRTKFVKPADADLISGKAEVDAECRIWEEGGVEEREKERLAQLGFIQRTWERMCVCPDAVEDEEGNVSFWPILEALLARPVSSGADLVDILETVAYTLRNECIRDFELLREQLDSRPDFWTECWPVLRDVALRMPALFPRGSLPVLGRTETFHLTFSRAETACLVVHQFLCTLQAPVWREDGIDFRIWYSANQRHPTAVSLYLDALFSYFQDLPGAPLMLDVSPREWCIRYELHVGHANAAKSRSDYSALSPASVEFVNRHDMSPSSLGLPGGACVISANKYIGFGQSATQEEVHVGVSPEACPAVLFTPPLLDNHALVVTGAQAYSNLSGTRRDIRKEDMPPPSNGDTTVWRNRTMLFMDALEIDMMSSESGLADLVPANVEREIEKAFIAFSPLPGGNQYRGIHTGLWGCGAFFADPGIKMLCLWCAASVANQPLTIICDAEQHDFGRQLLRFFATAGSAALTVGDLRYLLGAAPPGLQRHATLAWFLDNLK</sequence>
<dbReference type="GO" id="GO:0016020">
    <property type="term" value="C:membrane"/>
    <property type="evidence" value="ECO:0007669"/>
    <property type="project" value="UniProtKB-SubCell"/>
</dbReference>
<evidence type="ECO:0000259" key="8">
    <source>
        <dbReference type="Pfam" id="PF05028"/>
    </source>
</evidence>
<feature type="transmembrane region" description="Helical" evidence="6">
    <location>
        <begin position="231"/>
        <end position="258"/>
    </location>
</feature>
<feature type="transmembrane region" description="Helical" evidence="6">
    <location>
        <begin position="472"/>
        <end position="494"/>
    </location>
</feature>
<dbReference type="Proteomes" id="UP000016923">
    <property type="component" value="Unassembled WGS sequence"/>
</dbReference>
<keyword evidence="5 6" id="KW-0472">Membrane</keyword>
<feature type="transmembrane region" description="Helical" evidence="6">
    <location>
        <begin position="108"/>
        <end position="129"/>
    </location>
</feature>
<dbReference type="HOGENOM" id="CLU_301494_0_0_1"/>
<dbReference type="InterPro" id="IPR046372">
    <property type="entry name" value="PARG_cat_C"/>
</dbReference>
<feature type="transmembrane region" description="Helical" evidence="6">
    <location>
        <begin position="373"/>
        <end position="393"/>
    </location>
</feature>
<evidence type="ECO:0000256" key="3">
    <source>
        <dbReference type="ARBA" id="ARBA00022692"/>
    </source>
</evidence>
<dbReference type="Pfam" id="PF00324">
    <property type="entry name" value="AA_permease"/>
    <property type="match status" value="1"/>
</dbReference>
<dbReference type="VEuPathDB" id="FungiDB:F503_06159"/>
<feature type="transmembrane region" description="Helical" evidence="6">
    <location>
        <begin position="183"/>
        <end position="202"/>
    </location>
</feature>
<dbReference type="Pfam" id="PF05028">
    <property type="entry name" value="PARG_cat_C"/>
    <property type="match status" value="1"/>
</dbReference>
<name>S3CNL9_OPHP1</name>
<dbReference type="GO" id="GO:0004649">
    <property type="term" value="F:poly(ADP-ribose) glycohydrolase activity"/>
    <property type="evidence" value="ECO:0007669"/>
    <property type="project" value="InterPro"/>
</dbReference>
<dbReference type="InterPro" id="IPR004841">
    <property type="entry name" value="AA-permease/SLC12A_dom"/>
</dbReference>
<evidence type="ECO:0000256" key="4">
    <source>
        <dbReference type="ARBA" id="ARBA00022989"/>
    </source>
</evidence>
<evidence type="ECO:0000256" key="6">
    <source>
        <dbReference type="SAM" id="Phobius"/>
    </source>
</evidence>
<organism evidence="10 11">
    <name type="scientific">Ophiostoma piceae (strain UAMH 11346)</name>
    <name type="common">Sap stain fungus</name>
    <dbReference type="NCBI Taxonomy" id="1262450"/>
    <lineage>
        <taxon>Eukaryota</taxon>
        <taxon>Fungi</taxon>
        <taxon>Dikarya</taxon>
        <taxon>Ascomycota</taxon>
        <taxon>Pezizomycotina</taxon>
        <taxon>Sordariomycetes</taxon>
        <taxon>Sordariomycetidae</taxon>
        <taxon>Ophiostomatales</taxon>
        <taxon>Ophiostomataceae</taxon>
        <taxon>Ophiostoma</taxon>
    </lineage>
</organism>
<keyword evidence="3 6" id="KW-0812">Transmembrane</keyword>
<keyword evidence="2" id="KW-0813">Transport</keyword>
<evidence type="ECO:0000259" key="9">
    <source>
        <dbReference type="Pfam" id="PF20811"/>
    </source>
</evidence>
<feature type="transmembrane region" description="Helical" evidence="6">
    <location>
        <begin position="399"/>
        <end position="425"/>
    </location>
</feature>
<evidence type="ECO:0000313" key="10">
    <source>
        <dbReference type="EMBL" id="EPE02155.1"/>
    </source>
</evidence>
<feature type="domain" description="PARG catalytic Macro" evidence="8">
    <location>
        <begin position="773"/>
        <end position="938"/>
    </location>
</feature>
<keyword evidence="4 6" id="KW-1133">Transmembrane helix</keyword>
<feature type="transmembrane region" description="Helical" evidence="6">
    <location>
        <begin position="445"/>
        <end position="466"/>
    </location>
</feature>
<feature type="transmembrane region" description="Helical" evidence="6">
    <location>
        <begin position="270"/>
        <end position="289"/>
    </location>
</feature>
<accession>S3CNL9</accession>
<dbReference type="PANTHER" id="PTHR43341:SF39">
    <property type="entry name" value="AMINO ACID TRANSPORTER (EUROFUNG)-RELATED"/>
    <property type="match status" value="1"/>
</dbReference>
<dbReference type="EMBL" id="KE148186">
    <property type="protein sequence ID" value="EPE02155.1"/>
    <property type="molecule type" value="Genomic_DNA"/>
</dbReference>
<evidence type="ECO:0000256" key="5">
    <source>
        <dbReference type="ARBA" id="ARBA00023136"/>
    </source>
</evidence>
<feature type="transmembrane region" description="Helical" evidence="6">
    <location>
        <begin position="73"/>
        <end position="96"/>
    </location>
</feature>
<feature type="transmembrane region" description="Helical" evidence="6">
    <location>
        <begin position="149"/>
        <end position="171"/>
    </location>
</feature>
<dbReference type="PANTHER" id="PTHR43341">
    <property type="entry name" value="AMINO ACID PERMEASE"/>
    <property type="match status" value="1"/>
</dbReference>
<dbReference type="FunFam" id="1.20.1740.10:FF:000001">
    <property type="entry name" value="Amino acid permease"/>
    <property type="match status" value="1"/>
</dbReference>
<feature type="transmembrane region" description="Helical" evidence="6">
    <location>
        <begin position="328"/>
        <end position="347"/>
    </location>
</feature>
<dbReference type="AlphaFoldDB" id="S3CNL9"/>
<feature type="transmembrane region" description="Helical" evidence="6">
    <location>
        <begin position="42"/>
        <end position="61"/>
    </location>
</feature>
<feature type="domain" description="PARG helical" evidence="9">
    <location>
        <begin position="613"/>
        <end position="709"/>
    </location>
</feature>
<dbReference type="InterPro" id="IPR050524">
    <property type="entry name" value="APC_YAT"/>
</dbReference>